<dbReference type="Proteomes" id="UP000002218">
    <property type="component" value="Chromosome"/>
</dbReference>
<dbReference type="SUPFAM" id="SSF56112">
    <property type="entry name" value="Protein kinase-like (PK-like)"/>
    <property type="match status" value="1"/>
</dbReference>
<gene>
    <name evidence="2" type="ordered locus">Namu_1675</name>
</gene>
<dbReference type="Gene3D" id="3.90.1200.10">
    <property type="match status" value="1"/>
</dbReference>
<keyword evidence="2" id="KW-0808">Transferase</keyword>
<protein>
    <submittedName>
        <fullName evidence="2">Aminoglycoside phosphotransferase</fullName>
    </submittedName>
</protein>
<evidence type="ECO:0000313" key="2">
    <source>
        <dbReference type="EMBL" id="ACV78065.1"/>
    </source>
</evidence>
<feature type="domain" description="Aminoglycoside phosphotransferase" evidence="1">
    <location>
        <begin position="130"/>
        <end position="273"/>
    </location>
</feature>
<dbReference type="GO" id="GO:0016740">
    <property type="term" value="F:transferase activity"/>
    <property type="evidence" value="ECO:0007669"/>
    <property type="project" value="UniProtKB-KW"/>
</dbReference>
<dbReference type="InterPro" id="IPR011009">
    <property type="entry name" value="Kinase-like_dom_sf"/>
</dbReference>
<reference evidence="2 3" key="2">
    <citation type="journal article" date="2010" name="Stand. Genomic Sci.">
        <title>Complete genome sequence of Nakamurella multipartita type strain (Y-104).</title>
        <authorList>
            <person name="Tice H."/>
            <person name="Mayilraj S."/>
            <person name="Sims D."/>
            <person name="Lapidus A."/>
            <person name="Nolan M."/>
            <person name="Lucas S."/>
            <person name="Glavina Del Rio T."/>
            <person name="Copeland A."/>
            <person name="Cheng J.F."/>
            <person name="Meincke L."/>
            <person name="Bruce D."/>
            <person name="Goodwin L."/>
            <person name="Pitluck S."/>
            <person name="Ivanova N."/>
            <person name="Mavromatis K."/>
            <person name="Ovchinnikova G."/>
            <person name="Pati A."/>
            <person name="Chen A."/>
            <person name="Palaniappan K."/>
            <person name="Land M."/>
            <person name="Hauser L."/>
            <person name="Chang Y.J."/>
            <person name="Jeffries C.D."/>
            <person name="Detter J.C."/>
            <person name="Brettin T."/>
            <person name="Rohde M."/>
            <person name="Goker M."/>
            <person name="Bristow J."/>
            <person name="Eisen J.A."/>
            <person name="Markowitz V."/>
            <person name="Hugenholtz P."/>
            <person name="Kyrpides N.C."/>
            <person name="Klenk H.P."/>
            <person name="Chen F."/>
        </authorList>
    </citation>
    <scope>NUCLEOTIDE SEQUENCE [LARGE SCALE GENOMIC DNA]</scope>
    <source>
        <strain evidence="3">ATCC 700099 / DSM 44233 / CIP 104796 / JCM 9543 / NBRC 105858 / Y-104</strain>
    </source>
</reference>
<dbReference type="Pfam" id="PF01636">
    <property type="entry name" value="APH"/>
    <property type="match status" value="1"/>
</dbReference>
<organism evidence="2 3">
    <name type="scientific">Nakamurella multipartita (strain ATCC 700099 / DSM 44233 / CIP 104796 / JCM 9543 / NBRC 105858 / Y-104)</name>
    <name type="common">Microsphaera multipartita</name>
    <dbReference type="NCBI Taxonomy" id="479431"/>
    <lineage>
        <taxon>Bacteria</taxon>
        <taxon>Bacillati</taxon>
        <taxon>Actinomycetota</taxon>
        <taxon>Actinomycetes</taxon>
        <taxon>Nakamurellales</taxon>
        <taxon>Nakamurellaceae</taxon>
        <taxon>Nakamurella</taxon>
    </lineage>
</organism>
<sequence length="332" mass="36456">MPVVLTRIAELLQGLHDLEPLADAPGKSGARLSRGTRDGVPYVVKIIDERSDWTQQASGVLGGPVVPLWRRGILDRLPDCLNQPIVGVAHEGTWGRWRTAVLMHDVGRWLVPAVDSPIPLSVHQRQLTHLAALHASLWAPGPEFAIVPELHRYLELSPWTAQAQAAIGADALVPRLIERGWRALPQVAPRAAAIVGPLALDPGPLVAALARTPRTFVHGNWKLDNLGLDDRGRTVLLDWELPGIGAACSDLAWYLAINCRRLPQSKRAAIGDYRAALTAHGVDTEPWWDRQLGLCLLGALVQFGWEKALGGYDDELAWWEHEALDAQHYLAE</sequence>
<dbReference type="RefSeq" id="WP_015746968.1">
    <property type="nucleotide sequence ID" value="NC_013235.1"/>
</dbReference>
<dbReference type="KEGG" id="nml:Namu_1675"/>
<dbReference type="InterPro" id="IPR002575">
    <property type="entry name" value="Aminoglycoside_PTrfase"/>
</dbReference>
<dbReference type="eggNOG" id="COG3173">
    <property type="taxonomic scope" value="Bacteria"/>
</dbReference>
<dbReference type="EMBL" id="CP001737">
    <property type="protein sequence ID" value="ACV78065.1"/>
    <property type="molecule type" value="Genomic_DNA"/>
</dbReference>
<dbReference type="OrthoDB" id="3326868at2"/>
<reference evidence="3" key="1">
    <citation type="submission" date="2009-09" db="EMBL/GenBank/DDBJ databases">
        <title>The complete genome of Nakamurella multipartita DSM 44233.</title>
        <authorList>
            <consortium name="US DOE Joint Genome Institute (JGI-PGF)"/>
            <person name="Lucas S."/>
            <person name="Copeland A."/>
            <person name="Lapidus A."/>
            <person name="Glavina del Rio T."/>
            <person name="Dalin E."/>
            <person name="Tice H."/>
            <person name="Bruce D."/>
            <person name="Goodwin L."/>
            <person name="Pitluck S."/>
            <person name="Kyrpides N."/>
            <person name="Mavromatis K."/>
            <person name="Ivanova N."/>
            <person name="Ovchinnikova G."/>
            <person name="Sims D."/>
            <person name="Meincke L."/>
            <person name="Brettin T."/>
            <person name="Detter J.C."/>
            <person name="Han C."/>
            <person name="Larimer F."/>
            <person name="Land M."/>
            <person name="Hauser L."/>
            <person name="Markowitz V."/>
            <person name="Cheng J.-F."/>
            <person name="Hugenholtz P."/>
            <person name="Woyke T."/>
            <person name="Wu D."/>
            <person name="Klenk H.-P."/>
            <person name="Eisen J.A."/>
        </authorList>
    </citation>
    <scope>NUCLEOTIDE SEQUENCE [LARGE SCALE GENOMIC DNA]</scope>
    <source>
        <strain evidence="3">ATCC 700099 / DSM 44233 / CIP 104796 / JCM 9543 / NBRC 105858 / Y-104</strain>
    </source>
</reference>
<proteinExistence type="predicted"/>
<dbReference type="HOGENOM" id="CLU_784850_0_0_11"/>
<evidence type="ECO:0000259" key="1">
    <source>
        <dbReference type="Pfam" id="PF01636"/>
    </source>
</evidence>
<name>C8XFV4_NAKMY</name>
<dbReference type="AlphaFoldDB" id="C8XFV4"/>
<dbReference type="InParanoid" id="C8XFV4"/>
<evidence type="ECO:0000313" key="3">
    <source>
        <dbReference type="Proteomes" id="UP000002218"/>
    </source>
</evidence>
<keyword evidence="3" id="KW-1185">Reference proteome</keyword>
<accession>C8XFV4</accession>